<reference evidence="2" key="1">
    <citation type="journal article" date="2023" name="Nat. Plants">
        <title>Single-cell RNA sequencing provides a high-resolution roadmap for understanding the multicellular compartmentation of specialized metabolism.</title>
        <authorList>
            <person name="Sun S."/>
            <person name="Shen X."/>
            <person name="Li Y."/>
            <person name="Li Y."/>
            <person name="Wang S."/>
            <person name="Li R."/>
            <person name="Zhang H."/>
            <person name="Shen G."/>
            <person name="Guo B."/>
            <person name="Wei J."/>
            <person name="Xu J."/>
            <person name="St-Pierre B."/>
            <person name="Chen S."/>
            <person name="Sun C."/>
        </authorList>
    </citation>
    <scope>NUCLEOTIDE SEQUENCE [LARGE SCALE GENOMIC DNA]</scope>
</reference>
<sequence>MTRDAQETVDLLQGAQGGAFRGTKTLLFSRVQVEEAKGVSTEGFEASTPKEVKDTPTVDRKKPIDVIWKRHKNLENFRPEKVMGVNVIIMYGMKNYQREYDEYHEGYNHGAHTLEEYNIGVSGRDDCDGRWMYLRSMNTFYGNGSYGNEPIVERRLMDSGDIVEFWRTKQESRGKTCYNSLKIISFFPSNFYLCFEIYFKEIKLFLLAFVEHGDRFTSLNSLGTYLERRYYIEFNSISCAIPRVHDYDFNIANYVFCVLGVEYRRSMEKELGPILEDLSISLFINTSSLCYEVSLEELKSFLDSYNFQMSLIVICVLLLSKGTFSFLCHL</sequence>
<evidence type="ECO:0000313" key="2">
    <source>
        <dbReference type="Proteomes" id="UP001060085"/>
    </source>
</evidence>
<dbReference type="EMBL" id="CM044707">
    <property type="protein sequence ID" value="KAI5653471.1"/>
    <property type="molecule type" value="Genomic_DNA"/>
</dbReference>
<evidence type="ECO:0000313" key="1">
    <source>
        <dbReference type="EMBL" id="KAI5653471.1"/>
    </source>
</evidence>
<protein>
    <submittedName>
        <fullName evidence="1">Uncharacterized protein</fullName>
    </submittedName>
</protein>
<gene>
    <name evidence="1" type="ORF">M9H77_30658</name>
</gene>
<name>A0ACB9ZY95_CATRO</name>
<comment type="caution">
    <text evidence="1">The sequence shown here is derived from an EMBL/GenBank/DDBJ whole genome shotgun (WGS) entry which is preliminary data.</text>
</comment>
<proteinExistence type="predicted"/>
<dbReference type="Proteomes" id="UP001060085">
    <property type="component" value="Linkage Group LG07"/>
</dbReference>
<accession>A0ACB9ZY95</accession>
<organism evidence="1 2">
    <name type="scientific">Catharanthus roseus</name>
    <name type="common">Madagascar periwinkle</name>
    <name type="synonym">Vinca rosea</name>
    <dbReference type="NCBI Taxonomy" id="4058"/>
    <lineage>
        <taxon>Eukaryota</taxon>
        <taxon>Viridiplantae</taxon>
        <taxon>Streptophyta</taxon>
        <taxon>Embryophyta</taxon>
        <taxon>Tracheophyta</taxon>
        <taxon>Spermatophyta</taxon>
        <taxon>Magnoliopsida</taxon>
        <taxon>eudicotyledons</taxon>
        <taxon>Gunneridae</taxon>
        <taxon>Pentapetalae</taxon>
        <taxon>asterids</taxon>
        <taxon>lamiids</taxon>
        <taxon>Gentianales</taxon>
        <taxon>Apocynaceae</taxon>
        <taxon>Rauvolfioideae</taxon>
        <taxon>Vinceae</taxon>
        <taxon>Catharanthinae</taxon>
        <taxon>Catharanthus</taxon>
    </lineage>
</organism>
<keyword evidence="2" id="KW-1185">Reference proteome</keyword>